<proteinExistence type="predicted"/>
<gene>
    <name evidence="1" type="ORF">UFOVP80_34</name>
</gene>
<organism evidence="1">
    <name type="scientific">uncultured Caudovirales phage</name>
    <dbReference type="NCBI Taxonomy" id="2100421"/>
    <lineage>
        <taxon>Viruses</taxon>
        <taxon>Duplodnaviria</taxon>
        <taxon>Heunggongvirae</taxon>
        <taxon>Uroviricota</taxon>
        <taxon>Caudoviricetes</taxon>
        <taxon>Peduoviridae</taxon>
        <taxon>Maltschvirus</taxon>
        <taxon>Maltschvirus maltsch</taxon>
    </lineage>
</organism>
<dbReference type="EMBL" id="LR796205">
    <property type="protein sequence ID" value="CAB4126553.1"/>
    <property type="molecule type" value="Genomic_DNA"/>
</dbReference>
<evidence type="ECO:0000313" key="1">
    <source>
        <dbReference type="EMBL" id="CAB4126553.1"/>
    </source>
</evidence>
<protein>
    <submittedName>
        <fullName evidence="1">Uncharacterized protein</fullName>
    </submittedName>
</protein>
<name>A0A6J5L003_9CAUD</name>
<sequence length="114" mass="12157">MSFSNRLTWETLRSIDSSTFSGSFQAVGTPLANASYICKMVNNSNQLVLVSIDGSTAVDVLPAGSFWLYDEGKAGQASQIPAIPKGTQFYVKGSSGTGLVYLVTQYIQPQPVSP</sequence>
<reference evidence="1" key="1">
    <citation type="submission" date="2020-04" db="EMBL/GenBank/DDBJ databases">
        <authorList>
            <person name="Chiriac C."/>
            <person name="Salcher M."/>
            <person name="Ghai R."/>
            <person name="Kavagutti S V."/>
        </authorList>
    </citation>
    <scope>NUCLEOTIDE SEQUENCE</scope>
</reference>
<accession>A0A6J5L003</accession>